<protein>
    <recommendedName>
        <fullName evidence="4">Lipoprotein</fullName>
    </recommendedName>
</protein>
<proteinExistence type="predicted"/>
<reference evidence="2 3" key="1">
    <citation type="submission" date="2018-06" db="EMBL/GenBank/DDBJ databases">
        <authorList>
            <consortium name="Pathogen Informatics"/>
            <person name="Doyle S."/>
        </authorList>
    </citation>
    <scope>NUCLEOTIDE SEQUENCE [LARGE SCALE GENOMIC DNA]</scope>
    <source>
        <strain evidence="2 3">NCTC11388</strain>
    </source>
</reference>
<evidence type="ECO:0000313" key="2">
    <source>
        <dbReference type="EMBL" id="SUI97356.1"/>
    </source>
</evidence>
<dbReference type="EMBL" id="UGYW01000001">
    <property type="protein sequence ID" value="SUI97356.1"/>
    <property type="molecule type" value="Genomic_DNA"/>
</dbReference>
<evidence type="ECO:0008006" key="4">
    <source>
        <dbReference type="Google" id="ProtNLM"/>
    </source>
</evidence>
<evidence type="ECO:0000313" key="3">
    <source>
        <dbReference type="Proteomes" id="UP000254893"/>
    </source>
</evidence>
<dbReference type="RefSeq" id="WP_115168851.1">
    <property type="nucleotide sequence ID" value="NZ_UGYW01000001.1"/>
</dbReference>
<accession>A0A380B994</accession>
<sequence>MKRVLSTLLLLSGILVLGCKKDPGYEELKRLADEKYQEIVQLTQSVACGDPSVWKIATIYQLGPVYLPVHPSFEERYKKLVEEYHVRRKRADNAPDAPPIPYLDYMEGYPPIGIRCKNNKAELYYAKDMTLQEIEEELPKYFTEIVDFHKNDPCTNPNLWRIGYIRQDCKYIAVLYNENIRGEEFYRKGRQYESLYAQKRQLQASPPCSNQNDKPAKGVSCENGKPVIQY</sequence>
<gene>
    <name evidence="2" type="ORF">NCTC11388_00369</name>
</gene>
<name>A0A380B994_SPHSI</name>
<dbReference type="Proteomes" id="UP000254893">
    <property type="component" value="Unassembled WGS sequence"/>
</dbReference>
<evidence type="ECO:0000256" key="1">
    <source>
        <dbReference type="SAM" id="MobiDB-lite"/>
    </source>
</evidence>
<dbReference type="PROSITE" id="PS51257">
    <property type="entry name" value="PROKAR_LIPOPROTEIN"/>
    <property type="match status" value="1"/>
</dbReference>
<feature type="region of interest" description="Disordered" evidence="1">
    <location>
        <begin position="203"/>
        <end position="230"/>
    </location>
</feature>
<organism evidence="2 3">
    <name type="scientific">Sphingobacterium spiritivorum</name>
    <name type="common">Flavobacterium spiritivorum</name>
    <dbReference type="NCBI Taxonomy" id="258"/>
    <lineage>
        <taxon>Bacteria</taxon>
        <taxon>Pseudomonadati</taxon>
        <taxon>Bacteroidota</taxon>
        <taxon>Sphingobacteriia</taxon>
        <taxon>Sphingobacteriales</taxon>
        <taxon>Sphingobacteriaceae</taxon>
        <taxon>Sphingobacterium</taxon>
    </lineage>
</organism>
<feature type="compositionally biased region" description="Polar residues" evidence="1">
    <location>
        <begin position="203"/>
        <end position="213"/>
    </location>
</feature>
<dbReference type="AlphaFoldDB" id="A0A380B994"/>